<dbReference type="EMBL" id="CCKQ01006528">
    <property type="protein sequence ID" value="CDW77856.1"/>
    <property type="molecule type" value="Genomic_DNA"/>
</dbReference>
<protein>
    <submittedName>
        <fullName evidence="2">Uncharacterized protein</fullName>
    </submittedName>
</protein>
<sequence>MDYSSLSSQITSSTSEQDDQASSINTFVPFQINYQTMEETEKKITEDKPVKYNRDNALNYLLIALLYEENRQFQQCIHIKMLYQEHRNSVIDFAGYTPKIQAFLRNFQLPRDYYNDIDKILVLVSILDALICSFQKNYINAGYSDQDFLIIDKFLVMMVKKTYIDQEMLGENTFDQEKVNQFRNLLNIIKESAAHLRVFDQKSYQDILSLNPDDTKQIACSKAATICLQIQNLIVTRILENRQTLKYILSKLSDNHFKIVYLQVFSGIVIQFNSETDRIQLKAYDTCNSQQFQGKSFQINCTPGYQQSNGDALNEHKMIISKIQEKICAMNNEVMLFRNYLFQ</sequence>
<evidence type="ECO:0000256" key="1">
    <source>
        <dbReference type="SAM" id="MobiDB-lite"/>
    </source>
</evidence>
<name>A0A078A7L7_STYLE</name>
<dbReference type="AlphaFoldDB" id="A0A078A7L7"/>
<dbReference type="Proteomes" id="UP000039865">
    <property type="component" value="Unassembled WGS sequence"/>
</dbReference>
<organism evidence="2 3">
    <name type="scientific">Stylonychia lemnae</name>
    <name type="common">Ciliate</name>
    <dbReference type="NCBI Taxonomy" id="5949"/>
    <lineage>
        <taxon>Eukaryota</taxon>
        <taxon>Sar</taxon>
        <taxon>Alveolata</taxon>
        <taxon>Ciliophora</taxon>
        <taxon>Intramacronucleata</taxon>
        <taxon>Spirotrichea</taxon>
        <taxon>Stichotrichia</taxon>
        <taxon>Sporadotrichida</taxon>
        <taxon>Oxytrichidae</taxon>
        <taxon>Stylonychinae</taxon>
        <taxon>Stylonychia</taxon>
    </lineage>
</organism>
<evidence type="ECO:0000313" key="2">
    <source>
        <dbReference type="EMBL" id="CDW77856.1"/>
    </source>
</evidence>
<keyword evidence="3" id="KW-1185">Reference proteome</keyword>
<evidence type="ECO:0000313" key="3">
    <source>
        <dbReference type="Proteomes" id="UP000039865"/>
    </source>
</evidence>
<reference evidence="2 3" key="1">
    <citation type="submission" date="2014-06" db="EMBL/GenBank/DDBJ databases">
        <authorList>
            <person name="Swart Estienne"/>
        </authorList>
    </citation>
    <scope>NUCLEOTIDE SEQUENCE [LARGE SCALE GENOMIC DNA]</scope>
    <source>
        <strain evidence="2 3">130c</strain>
    </source>
</reference>
<proteinExistence type="predicted"/>
<accession>A0A078A7L7</accession>
<gene>
    <name evidence="2" type="primary">Contig17328.g18445</name>
    <name evidence="2" type="ORF">STYLEM_6822</name>
</gene>
<feature type="region of interest" description="Disordered" evidence="1">
    <location>
        <begin position="1"/>
        <end position="21"/>
    </location>
</feature>
<feature type="compositionally biased region" description="Low complexity" evidence="1">
    <location>
        <begin position="1"/>
        <end position="15"/>
    </location>
</feature>
<dbReference type="InParanoid" id="A0A078A7L7"/>